<reference evidence="1 2" key="1">
    <citation type="submission" date="2016-07" db="EMBL/GenBank/DDBJ databases">
        <authorList>
            <person name="Sutton G."/>
            <person name="Brinkac L."/>
            <person name="Sanka R."/>
            <person name="Adams M."/>
            <person name="Lau E."/>
            <person name="Kumar A."/>
            <person name="Macaden R."/>
        </authorList>
    </citation>
    <scope>NUCLEOTIDE SEQUENCE [LARGE SCALE GENOMIC DNA]</scope>
    <source>
        <strain evidence="1 2">GA-0871</strain>
    </source>
</reference>
<sequence>MAIRTGIWLLIAAHDLEQNTAEPRVLLDDDTAVALMSEIDCVAFETTSRSPYLLFARRCH</sequence>
<evidence type="ECO:0000313" key="1">
    <source>
        <dbReference type="EMBL" id="OMC51917.1"/>
    </source>
</evidence>
<name>A0ABD6QTG3_MYCFO</name>
<dbReference type="Proteomes" id="UP000187001">
    <property type="component" value="Unassembled WGS sequence"/>
</dbReference>
<evidence type="ECO:0000313" key="2">
    <source>
        <dbReference type="Proteomes" id="UP000187001"/>
    </source>
</evidence>
<comment type="caution">
    <text evidence="1">The sequence shown here is derived from an EMBL/GenBank/DDBJ whole genome shotgun (WGS) entry which is preliminary data.</text>
</comment>
<accession>A0ABD6QTG3</accession>
<dbReference type="EMBL" id="MBER01000010">
    <property type="protein sequence ID" value="OMC51917.1"/>
    <property type="molecule type" value="Genomic_DNA"/>
</dbReference>
<gene>
    <name evidence="1" type="ORF">A5742_17415</name>
</gene>
<dbReference type="AlphaFoldDB" id="A0ABD6QTG3"/>
<organism evidence="1 2">
    <name type="scientific">Mycolicibacterium fortuitum</name>
    <name type="common">Mycobacterium fortuitum</name>
    <dbReference type="NCBI Taxonomy" id="1766"/>
    <lineage>
        <taxon>Bacteria</taxon>
        <taxon>Bacillati</taxon>
        <taxon>Actinomycetota</taxon>
        <taxon>Actinomycetes</taxon>
        <taxon>Mycobacteriales</taxon>
        <taxon>Mycobacteriaceae</taxon>
        <taxon>Mycolicibacterium</taxon>
    </lineage>
</organism>
<proteinExistence type="predicted"/>
<protein>
    <submittedName>
        <fullName evidence="1">Uncharacterized protein</fullName>
    </submittedName>
</protein>